<dbReference type="PANTHER" id="PTHR22930">
    <property type="match status" value="1"/>
</dbReference>
<evidence type="ECO:0000256" key="1">
    <source>
        <dbReference type="ARBA" id="ARBA00001968"/>
    </source>
</evidence>
<evidence type="ECO:0000313" key="14">
    <source>
        <dbReference type="EMBL" id="EYC38456.1"/>
    </source>
</evidence>
<keyword evidence="10" id="KW-0539">Nucleus</keyword>
<evidence type="ECO:0000256" key="3">
    <source>
        <dbReference type="ARBA" id="ARBA00004496"/>
    </source>
</evidence>
<evidence type="ECO:0000256" key="11">
    <source>
        <dbReference type="ARBA" id="ARBA00030126"/>
    </source>
</evidence>
<evidence type="ECO:0000256" key="9">
    <source>
        <dbReference type="ARBA" id="ARBA00022801"/>
    </source>
</evidence>
<feature type="domain" description="DDE Tnp4" evidence="13">
    <location>
        <begin position="150"/>
        <end position="303"/>
    </location>
</feature>
<name>A0A016WFS4_9BILA</name>
<dbReference type="Pfam" id="PF13359">
    <property type="entry name" value="DDE_Tnp_4"/>
    <property type="match status" value="1"/>
</dbReference>
<evidence type="ECO:0000256" key="8">
    <source>
        <dbReference type="ARBA" id="ARBA00022723"/>
    </source>
</evidence>
<proteinExistence type="inferred from homology"/>
<comment type="caution">
    <text evidence="14">The sequence shown here is derived from an EMBL/GenBank/DDBJ whole genome shotgun (WGS) entry which is preliminary data.</text>
</comment>
<dbReference type="GO" id="GO:0004518">
    <property type="term" value="F:nuclease activity"/>
    <property type="evidence" value="ECO:0007669"/>
    <property type="project" value="UniProtKB-KW"/>
</dbReference>
<dbReference type="AlphaFoldDB" id="A0A016WFS4"/>
<evidence type="ECO:0000256" key="5">
    <source>
        <dbReference type="ARBA" id="ARBA00015519"/>
    </source>
</evidence>
<sequence length="340" mass="38492">MALMFFDTPRYRSRNVKYGRINPRLTLSQNQSLIRQRYRFTDRHLDWLTSLLSPMLTDERSESWTIPKRLQVAMALRYLATDSHQVVVGDTLGCSQKTVSNIVRRVVVALNHPDIVKRFIVFKPTDREWCAKRADEFARAGKFSNVIGCIDGTLVKIKTPSENGPEYMSRKGFSCLNVCVICDAVGRILYVNSGFPGSAHDASVWNHCAGSSAFASGEAIQGYALLGDCGYSNGSGIITPYRPTSIRGDSRKERYNREHARIRARVERLFGRWKTRFAILSDKIRLSANRAKKVVIACAVLHNIGYCINATTFRPLGRRRSTIPHPPRDVDIRTYMVSQI</sequence>
<evidence type="ECO:0000256" key="7">
    <source>
        <dbReference type="ARBA" id="ARBA00022722"/>
    </source>
</evidence>
<organism evidence="14 15">
    <name type="scientific">Ancylostoma ceylanicum</name>
    <dbReference type="NCBI Taxonomy" id="53326"/>
    <lineage>
        <taxon>Eukaryota</taxon>
        <taxon>Metazoa</taxon>
        <taxon>Ecdysozoa</taxon>
        <taxon>Nematoda</taxon>
        <taxon>Chromadorea</taxon>
        <taxon>Rhabditida</taxon>
        <taxon>Rhabditina</taxon>
        <taxon>Rhabditomorpha</taxon>
        <taxon>Strongyloidea</taxon>
        <taxon>Ancylostomatidae</taxon>
        <taxon>Ancylostomatinae</taxon>
        <taxon>Ancylostoma</taxon>
    </lineage>
</organism>
<dbReference type="InterPro" id="IPR026103">
    <property type="entry name" value="HARBI1_animal"/>
</dbReference>
<reference evidence="15" key="1">
    <citation type="journal article" date="2015" name="Nat. Genet.">
        <title>The genome and transcriptome of the zoonotic hookworm Ancylostoma ceylanicum identify infection-specific gene families.</title>
        <authorList>
            <person name="Schwarz E.M."/>
            <person name="Hu Y."/>
            <person name="Antoshechkin I."/>
            <person name="Miller M.M."/>
            <person name="Sternberg P.W."/>
            <person name="Aroian R.V."/>
        </authorList>
    </citation>
    <scope>NUCLEOTIDE SEQUENCE</scope>
    <source>
        <strain evidence="15">HY135</strain>
    </source>
</reference>
<evidence type="ECO:0000256" key="4">
    <source>
        <dbReference type="ARBA" id="ARBA00006958"/>
    </source>
</evidence>
<keyword evidence="8" id="KW-0479">Metal-binding</keyword>
<accession>A0A016WFS4</accession>
<evidence type="ECO:0000313" key="15">
    <source>
        <dbReference type="Proteomes" id="UP000024635"/>
    </source>
</evidence>
<comment type="subcellular location">
    <subcellularLocation>
        <location evidence="3">Cytoplasm</location>
    </subcellularLocation>
    <subcellularLocation>
        <location evidence="2">Nucleus</location>
    </subcellularLocation>
</comment>
<dbReference type="STRING" id="53326.A0A016WFS4"/>
<evidence type="ECO:0000256" key="12">
    <source>
        <dbReference type="ARBA" id="ARBA00045850"/>
    </source>
</evidence>
<dbReference type="GO" id="GO:0005737">
    <property type="term" value="C:cytoplasm"/>
    <property type="evidence" value="ECO:0007669"/>
    <property type="project" value="UniProtKB-SubCell"/>
</dbReference>
<keyword evidence="7" id="KW-0540">Nuclease</keyword>
<keyword evidence="6" id="KW-0963">Cytoplasm</keyword>
<comment type="cofactor">
    <cofactor evidence="1">
        <name>a divalent metal cation</name>
        <dbReference type="ChEBI" id="CHEBI:60240"/>
    </cofactor>
</comment>
<dbReference type="OrthoDB" id="5843116at2759"/>
<evidence type="ECO:0000256" key="2">
    <source>
        <dbReference type="ARBA" id="ARBA00004123"/>
    </source>
</evidence>
<protein>
    <recommendedName>
        <fullName evidence="5">Putative nuclease HARBI1</fullName>
    </recommendedName>
    <alternativeName>
        <fullName evidence="11">Harbinger transposase-derived nuclease</fullName>
    </alternativeName>
</protein>
<dbReference type="GO" id="GO:0016787">
    <property type="term" value="F:hydrolase activity"/>
    <property type="evidence" value="ECO:0007669"/>
    <property type="project" value="UniProtKB-KW"/>
</dbReference>
<dbReference type="InterPro" id="IPR045249">
    <property type="entry name" value="HARBI1-like"/>
</dbReference>
<evidence type="ECO:0000256" key="10">
    <source>
        <dbReference type="ARBA" id="ARBA00023242"/>
    </source>
</evidence>
<dbReference type="PANTHER" id="PTHR22930:SF289">
    <property type="entry name" value="DDE TNP4 DOMAIN-CONTAINING PROTEIN-RELATED"/>
    <property type="match status" value="1"/>
</dbReference>
<gene>
    <name evidence="14" type="primary">Acey_s0715.g1772</name>
    <name evidence="14" type="ORF">Y032_0715g1772</name>
</gene>
<comment type="function">
    <text evidence="12">Transposase-derived protein that may have nuclease activity. Does not have transposase activity.</text>
</comment>
<dbReference type="Proteomes" id="UP000024635">
    <property type="component" value="Unassembled WGS sequence"/>
</dbReference>
<comment type="similarity">
    <text evidence="4">Belongs to the HARBI1 family.</text>
</comment>
<dbReference type="EMBL" id="JARK01000315">
    <property type="protein sequence ID" value="EYC38456.1"/>
    <property type="molecule type" value="Genomic_DNA"/>
</dbReference>
<dbReference type="InterPro" id="IPR027806">
    <property type="entry name" value="HARBI1_dom"/>
</dbReference>
<keyword evidence="9" id="KW-0378">Hydrolase</keyword>
<dbReference type="PRINTS" id="PR02086">
    <property type="entry name" value="PUTNUCHARBI1"/>
</dbReference>
<dbReference type="GO" id="GO:0046872">
    <property type="term" value="F:metal ion binding"/>
    <property type="evidence" value="ECO:0007669"/>
    <property type="project" value="UniProtKB-KW"/>
</dbReference>
<evidence type="ECO:0000259" key="13">
    <source>
        <dbReference type="Pfam" id="PF13359"/>
    </source>
</evidence>
<keyword evidence="15" id="KW-1185">Reference proteome</keyword>
<dbReference type="GO" id="GO:0005634">
    <property type="term" value="C:nucleus"/>
    <property type="evidence" value="ECO:0007669"/>
    <property type="project" value="UniProtKB-SubCell"/>
</dbReference>
<evidence type="ECO:0000256" key="6">
    <source>
        <dbReference type="ARBA" id="ARBA00022490"/>
    </source>
</evidence>